<proteinExistence type="predicted"/>
<sequence length="298" mass="35275">MANSKQLRGYYLIYQCIIHQRFPSKNKILEFLEEHDIKIDERTLDRYINALRYSFKLWPEYDSKAKGYYFKSEDLKEASGVLRFLELSYLSDNLNDPKFAKYISYAEVDLLKGVEQVPKILNAIDESKLISFKHENYQAGTVKETLLEPYLIREYLNRWYVIGYKQDTQELRTYGIDRISNLTQTATPFKKSKKVNLNALFESVIGVVYNPNKLIKLEFKVPMSQKKYMDSLPLHKSQTHLFDEDGYAHYQMEVVHNYELEQKLLMHSIFLTVTGPDQFVDYMASKIMEINTRYNPIK</sequence>
<name>A0A0L8APE7_9BACT</name>
<dbReference type="InterPro" id="IPR051534">
    <property type="entry name" value="CBASS_pafABC_assoc_protein"/>
</dbReference>
<keyword evidence="3" id="KW-1185">Reference proteome</keyword>
<protein>
    <recommendedName>
        <fullName evidence="1">WYL domain-containing protein</fullName>
    </recommendedName>
</protein>
<dbReference type="OrthoDB" id="43316at2"/>
<comment type="caution">
    <text evidence="2">The sequence shown here is derived from an EMBL/GenBank/DDBJ whole genome shotgun (WGS) entry which is preliminary data.</text>
</comment>
<dbReference type="RefSeq" id="WP_053222069.1">
    <property type="nucleotide sequence ID" value="NZ_JSVA01000003.1"/>
</dbReference>
<dbReference type="Pfam" id="PF13280">
    <property type="entry name" value="WYL"/>
    <property type="match status" value="1"/>
</dbReference>
<dbReference type="PROSITE" id="PS52050">
    <property type="entry name" value="WYL"/>
    <property type="match status" value="1"/>
</dbReference>
<dbReference type="PANTHER" id="PTHR34580">
    <property type="match status" value="1"/>
</dbReference>
<reference evidence="3" key="1">
    <citation type="submission" date="2014-11" db="EMBL/GenBank/DDBJ databases">
        <title>Genome sequencing of Roseivirga sp. D-25.</title>
        <authorList>
            <person name="Selvaratnam C."/>
            <person name="Thevarajoo S."/>
            <person name="Goh K.M."/>
            <person name="Eee R."/>
            <person name="Chan K.-G."/>
            <person name="Chong C.S."/>
        </authorList>
    </citation>
    <scope>NUCLEOTIDE SEQUENCE [LARGE SCALE GENOMIC DNA]</scope>
    <source>
        <strain evidence="3">D-25</strain>
    </source>
</reference>
<feature type="domain" description="WYL" evidence="1">
    <location>
        <begin position="118"/>
        <end position="183"/>
    </location>
</feature>
<dbReference type="Proteomes" id="UP000036908">
    <property type="component" value="Unassembled WGS sequence"/>
</dbReference>
<evidence type="ECO:0000313" key="3">
    <source>
        <dbReference type="Proteomes" id="UP000036908"/>
    </source>
</evidence>
<dbReference type="PATRIC" id="fig|1566026.4.peg.2154"/>
<evidence type="ECO:0000259" key="1">
    <source>
        <dbReference type="Pfam" id="PF13280"/>
    </source>
</evidence>
<dbReference type="PANTHER" id="PTHR34580:SF9">
    <property type="entry name" value="SLL5097 PROTEIN"/>
    <property type="match status" value="1"/>
</dbReference>
<evidence type="ECO:0000313" key="2">
    <source>
        <dbReference type="EMBL" id="KOF04358.1"/>
    </source>
</evidence>
<accession>A0A0L8APE7</accession>
<organism evidence="2 3">
    <name type="scientific">Roseivirga seohaensis subsp. aquiponti</name>
    <dbReference type="NCBI Taxonomy" id="1566026"/>
    <lineage>
        <taxon>Bacteria</taxon>
        <taxon>Pseudomonadati</taxon>
        <taxon>Bacteroidota</taxon>
        <taxon>Cytophagia</taxon>
        <taxon>Cytophagales</taxon>
        <taxon>Roseivirgaceae</taxon>
        <taxon>Roseivirga</taxon>
    </lineage>
</organism>
<dbReference type="InterPro" id="IPR026881">
    <property type="entry name" value="WYL_dom"/>
</dbReference>
<dbReference type="EMBL" id="JSVA01000003">
    <property type="protein sequence ID" value="KOF04358.1"/>
    <property type="molecule type" value="Genomic_DNA"/>
</dbReference>
<dbReference type="AlphaFoldDB" id="A0A0L8APE7"/>
<gene>
    <name evidence="2" type="ORF">OB69_02265</name>
</gene>